<dbReference type="InterPro" id="IPR016186">
    <property type="entry name" value="C-type_lectin-like/link_sf"/>
</dbReference>
<reference evidence="2" key="1">
    <citation type="submission" date="2019-06" db="EMBL/GenBank/DDBJ databases">
        <authorList>
            <consortium name="Wellcome Sanger Institute Data Sharing"/>
        </authorList>
    </citation>
    <scope>NUCLEOTIDE SEQUENCE [LARGE SCALE GENOMIC DNA]</scope>
</reference>
<dbReference type="Proteomes" id="UP000472263">
    <property type="component" value="Chromosome 16"/>
</dbReference>
<proteinExistence type="predicted"/>
<reference evidence="2" key="3">
    <citation type="submission" date="2025-09" db="UniProtKB">
        <authorList>
            <consortium name="Ensembl"/>
        </authorList>
    </citation>
    <scope>IDENTIFICATION</scope>
</reference>
<accession>A0A667ZUW2</accession>
<evidence type="ECO:0000313" key="2">
    <source>
        <dbReference type="Ensembl" id="ENSMMDP00005042623.1"/>
    </source>
</evidence>
<dbReference type="PROSITE" id="PS50041">
    <property type="entry name" value="C_TYPE_LECTIN_2"/>
    <property type="match status" value="1"/>
</dbReference>
<dbReference type="PANTHER" id="PTHR45784">
    <property type="entry name" value="C-TYPE LECTIN DOMAIN FAMILY 20 MEMBER A-RELATED"/>
    <property type="match status" value="1"/>
</dbReference>
<organism evidence="2 3">
    <name type="scientific">Myripristis murdjan</name>
    <name type="common">pinecone soldierfish</name>
    <dbReference type="NCBI Taxonomy" id="586833"/>
    <lineage>
        <taxon>Eukaryota</taxon>
        <taxon>Metazoa</taxon>
        <taxon>Chordata</taxon>
        <taxon>Craniata</taxon>
        <taxon>Vertebrata</taxon>
        <taxon>Euteleostomi</taxon>
        <taxon>Actinopterygii</taxon>
        <taxon>Neopterygii</taxon>
        <taxon>Teleostei</taxon>
        <taxon>Neoteleostei</taxon>
        <taxon>Acanthomorphata</taxon>
        <taxon>Holocentriformes</taxon>
        <taxon>Holocentridae</taxon>
        <taxon>Myripristis</taxon>
    </lineage>
</organism>
<name>A0A667ZUW2_9TELE</name>
<dbReference type="InParanoid" id="A0A667ZUW2"/>
<evidence type="ECO:0000313" key="3">
    <source>
        <dbReference type="Proteomes" id="UP000472263"/>
    </source>
</evidence>
<dbReference type="InterPro" id="IPR001304">
    <property type="entry name" value="C-type_lectin-like"/>
</dbReference>
<reference evidence="2" key="2">
    <citation type="submission" date="2025-08" db="UniProtKB">
        <authorList>
            <consortium name="Ensembl"/>
        </authorList>
    </citation>
    <scope>IDENTIFICATION</scope>
</reference>
<evidence type="ECO:0000259" key="1">
    <source>
        <dbReference type="PROSITE" id="PS50041"/>
    </source>
</evidence>
<dbReference type="Pfam" id="PF00059">
    <property type="entry name" value="Lectin_C"/>
    <property type="match status" value="1"/>
</dbReference>
<protein>
    <recommendedName>
        <fullName evidence="1">C-type lectin domain-containing protein</fullName>
    </recommendedName>
</protein>
<dbReference type="GeneTree" id="ENSGT01110000267414"/>
<dbReference type="AlphaFoldDB" id="A0A667ZUW2"/>
<keyword evidence="3" id="KW-1185">Reference proteome</keyword>
<feature type="domain" description="C-type lectin" evidence="1">
    <location>
        <begin position="32"/>
        <end position="136"/>
    </location>
</feature>
<dbReference type="Ensembl" id="ENSMMDT00005043489.1">
    <property type="protein sequence ID" value="ENSMMDP00005042623.1"/>
    <property type="gene ID" value="ENSMMDG00005019648.1"/>
</dbReference>
<dbReference type="Gene3D" id="3.10.100.10">
    <property type="entry name" value="Mannose-Binding Protein A, subunit A"/>
    <property type="match status" value="1"/>
</dbReference>
<sequence>MFPPCFLHNPSMFPPCSLLGLVFPCGGLNRHFHYVAQQLSWTEAQRFCRESFTDLATLDGPDQQAEARKVVPNGMFWIGLSDGNWMWTQSGQELSESSSFVRWADGEPGIGQCAVISAHGLWAARSCTEKQQVVCYTGESRSILKGGSSGLRPRSGCRGFPFKQN</sequence>
<dbReference type="SUPFAM" id="SSF56436">
    <property type="entry name" value="C-type lectin-like"/>
    <property type="match status" value="1"/>
</dbReference>
<dbReference type="PANTHER" id="PTHR45784:SF3">
    <property type="entry name" value="C-TYPE LECTIN DOMAIN FAMILY 4 MEMBER K-LIKE-RELATED"/>
    <property type="match status" value="1"/>
</dbReference>
<dbReference type="SMART" id="SM00034">
    <property type="entry name" value="CLECT"/>
    <property type="match status" value="1"/>
</dbReference>
<dbReference type="InterPro" id="IPR016187">
    <property type="entry name" value="CTDL_fold"/>
</dbReference>